<dbReference type="PANTHER" id="PTHR46796:SF13">
    <property type="entry name" value="HTH-TYPE TRANSCRIPTIONAL ACTIVATOR RHAS"/>
    <property type="match status" value="1"/>
</dbReference>
<keyword evidence="3" id="KW-0804">Transcription</keyword>
<dbReference type="PROSITE" id="PS01124">
    <property type="entry name" value="HTH_ARAC_FAMILY_2"/>
    <property type="match status" value="1"/>
</dbReference>
<dbReference type="InterPro" id="IPR018060">
    <property type="entry name" value="HTH_AraC"/>
</dbReference>
<gene>
    <name evidence="5" type="ORF">JOF39_003446</name>
</gene>
<reference evidence="5 6" key="1">
    <citation type="submission" date="2021-03" db="EMBL/GenBank/DDBJ databases">
        <title>Sequencing the genomes of 1000 actinobacteria strains.</title>
        <authorList>
            <person name="Klenk H.-P."/>
        </authorList>
    </citation>
    <scope>NUCLEOTIDE SEQUENCE [LARGE SCALE GENOMIC DNA]</scope>
    <source>
        <strain evidence="5 6">DSM 20168</strain>
    </source>
</reference>
<dbReference type="SMART" id="SM00342">
    <property type="entry name" value="HTH_ARAC"/>
    <property type="match status" value="1"/>
</dbReference>
<dbReference type="InterPro" id="IPR050204">
    <property type="entry name" value="AraC_XylS_family_regulators"/>
</dbReference>
<comment type="caution">
    <text evidence="5">The sequence shown here is derived from an EMBL/GenBank/DDBJ whole genome shotgun (WGS) entry which is preliminary data.</text>
</comment>
<organism evidence="5 6">
    <name type="scientific">Glutamicibacter protophormiae</name>
    <name type="common">Brevibacterium protophormiae</name>
    <dbReference type="NCBI Taxonomy" id="37930"/>
    <lineage>
        <taxon>Bacteria</taxon>
        <taxon>Bacillati</taxon>
        <taxon>Actinomycetota</taxon>
        <taxon>Actinomycetes</taxon>
        <taxon>Micrococcales</taxon>
        <taxon>Micrococcaceae</taxon>
        <taxon>Glutamicibacter</taxon>
    </lineage>
</organism>
<evidence type="ECO:0000313" key="5">
    <source>
        <dbReference type="EMBL" id="MBP2400365.1"/>
    </source>
</evidence>
<dbReference type="InterPro" id="IPR046532">
    <property type="entry name" value="DUF6597"/>
</dbReference>
<evidence type="ECO:0000256" key="2">
    <source>
        <dbReference type="ARBA" id="ARBA00023125"/>
    </source>
</evidence>
<evidence type="ECO:0000313" key="6">
    <source>
        <dbReference type="Proteomes" id="UP001195422"/>
    </source>
</evidence>
<feature type="domain" description="HTH araC/xylS-type" evidence="4">
    <location>
        <begin position="159"/>
        <end position="260"/>
    </location>
</feature>
<dbReference type="PANTHER" id="PTHR46796">
    <property type="entry name" value="HTH-TYPE TRANSCRIPTIONAL ACTIVATOR RHAS-RELATED"/>
    <property type="match status" value="1"/>
</dbReference>
<keyword evidence="1" id="KW-0805">Transcription regulation</keyword>
<name>A0ABS4XVG1_GLUPR</name>
<accession>A0ABS4XVG1</accession>
<proteinExistence type="predicted"/>
<dbReference type="Gene3D" id="1.10.10.60">
    <property type="entry name" value="Homeodomain-like"/>
    <property type="match status" value="1"/>
</dbReference>
<dbReference type="PROSITE" id="PS00041">
    <property type="entry name" value="HTH_ARAC_FAMILY_1"/>
    <property type="match status" value="1"/>
</dbReference>
<dbReference type="InterPro" id="IPR018062">
    <property type="entry name" value="HTH_AraC-typ_CS"/>
</dbReference>
<evidence type="ECO:0000256" key="1">
    <source>
        <dbReference type="ARBA" id="ARBA00023015"/>
    </source>
</evidence>
<dbReference type="RefSeq" id="WP_188948918.1">
    <property type="nucleotide sequence ID" value="NZ_BMPH01000010.1"/>
</dbReference>
<evidence type="ECO:0000259" key="4">
    <source>
        <dbReference type="PROSITE" id="PS01124"/>
    </source>
</evidence>
<dbReference type="SUPFAM" id="SSF46689">
    <property type="entry name" value="Homeodomain-like"/>
    <property type="match status" value="1"/>
</dbReference>
<dbReference type="InterPro" id="IPR009057">
    <property type="entry name" value="Homeodomain-like_sf"/>
</dbReference>
<dbReference type="Pfam" id="PF12833">
    <property type="entry name" value="HTH_18"/>
    <property type="match status" value="1"/>
</dbReference>
<evidence type="ECO:0000256" key="3">
    <source>
        <dbReference type="ARBA" id="ARBA00023163"/>
    </source>
</evidence>
<dbReference type="Pfam" id="PF20240">
    <property type="entry name" value="DUF6597"/>
    <property type="match status" value="1"/>
</dbReference>
<protein>
    <submittedName>
        <fullName evidence="5">AraC-like DNA-binding protein</fullName>
    </submittedName>
</protein>
<dbReference type="EMBL" id="JAGIOJ010000001">
    <property type="protein sequence ID" value="MBP2400365.1"/>
    <property type="molecule type" value="Genomic_DNA"/>
</dbReference>
<keyword evidence="6" id="KW-1185">Reference proteome</keyword>
<sequence length="272" mass="29843">MADERDRRGVLYPARLPQFERILPPPELKDLVGWFWLVHWDIAAGRTSRQQLLPFPLMNLVVQREGVTLSGPASAASHRDLAGKGWAVAALLRPAAATALALSPATLIDREVGFETPELLQDINRILGKRNGPAANPESARALGAWFTRSCPAPDANGLRANEFIDYVAATRSAVSVEQVAEALGFSVRSLQRLSLRYVGLPPLAVIRRYRLQEAAQRVRENPSASIAQIAAELRYTDQAHLAADFRKILGFSPSTYRAHSQSAGPQSEYES</sequence>
<dbReference type="Proteomes" id="UP001195422">
    <property type="component" value="Unassembled WGS sequence"/>
</dbReference>
<keyword evidence="2" id="KW-0238">DNA-binding</keyword>